<dbReference type="InterPro" id="IPR037278">
    <property type="entry name" value="ARFGAP/RecO"/>
</dbReference>
<feature type="compositionally biased region" description="Low complexity" evidence="6">
    <location>
        <begin position="380"/>
        <end position="390"/>
    </location>
</feature>
<protein>
    <submittedName>
        <fullName evidence="8">Stromal membrane-associated protein 1</fullName>
    </submittedName>
</protein>
<dbReference type="InterPro" id="IPR044732">
    <property type="entry name" value="ArfGAP_SMAP1-like"/>
</dbReference>
<keyword evidence="9" id="KW-1185">Reference proteome</keyword>
<dbReference type="PRINTS" id="PR00405">
    <property type="entry name" value="REVINTRACTNG"/>
</dbReference>
<feature type="region of interest" description="Disordered" evidence="6">
    <location>
        <begin position="372"/>
        <end position="399"/>
    </location>
</feature>
<dbReference type="InterPro" id="IPR001164">
    <property type="entry name" value="ArfGAP_dom"/>
</dbReference>
<dbReference type="InterPro" id="IPR051718">
    <property type="entry name" value="ARF_GTPase-activating"/>
</dbReference>
<feature type="compositionally biased region" description="Polar residues" evidence="6">
    <location>
        <begin position="179"/>
        <end position="192"/>
    </location>
</feature>
<evidence type="ECO:0000256" key="3">
    <source>
        <dbReference type="ARBA" id="ARBA00022771"/>
    </source>
</evidence>
<feature type="compositionally biased region" description="Polar residues" evidence="6">
    <location>
        <begin position="428"/>
        <end position="449"/>
    </location>
</feature>
<keyword evidence="1" id="KW-0343">GTPase activation</keyword>
<organism evidence="8 9">
    <name type="scientific">Fasciola hepatica</name>
    <name type="common">Liver fluke</name>
    <dbReference type="NCBI Taxonomy" id="6192"/>
    <lineage>
        <taxon>Eukaryota</taxon>
        <taxon>Metazoa</taxon>
        <taxon>Spiralia</taxon>
        <taxon>Lophotrochozoa</taxon>
        <taxon>Platyhelminthes</taxon>
        <taxon>Trematoda</taxon>
        <taxon>Digenea</taxon>
        <taxon>Plagiorchiida</taxon>
        <taxon>Echinostomata</taxon>
        <taxon>Echinostomatoidea</taxon>
        <taxon>Fasciolidae</taxon>
        <taxon>Fasciola</taxon>
    </lineage>
</organism>
<dbReference type="CDD" id="cd08839">
    <property type="entry name" value="ArfGap_SMAP"/>
    <property type="match status" value="1"/>
</dbReference>
<dbReference type="SUPFAM" id="SSF57863">
    <property type="entry name" value="ArfGap/RecO-like zinc finger"/>
    <property type="match status" value="1"/>
</dbReference>
<dbReference type="PANTHER" id="PTHR45705:SF1">
    <property type="entry name" value="FI20236P1"/>
    <property type="match status" value="1"/>
</dbReference>
<dbReference type="InterPro" id="IPR038508">
    <property type="entry name" value="ArfGAP_dom_sf"/>
</dbReference>
<dbReference type="GO" id="GO:0005737">
    <property type="term" value="C:cytoplasm"/>
    <property type="evidence" value="ECO:0007669"/>
    <property type="project" value="TreeGrafter"/>
</dbReference>
<feature type="compositionally biased region" description="Polar residues" evidence="6">
    <location>
        <begin position="461"/>
        <end position="470"/>
    </location>
</feature>
<evidence type="ECO:0000259" key="7">
    <source>
        <dbReference type="PROSITE" id="PS50115"/>
    </source>
</evidence>
<evidence type="ECO:0000256" key="2">
    <source>
        <dbReference type="ARBA" id="ARBA00022723"/>
    </source>
</evidence>
<dbReference type="PANTHER" id="PTHR45705">
    <property type="entry name" value="FI20236P1"/>
    <property type="match status" value="1"/>
</dbReference>
<evidence type="ECO:0000256" key="4">
    <source>
        <dbReference type="ARBA" id="ARBA00022833"/>
    </source>
</evidence>
<dbReference type="GO" id="GO:0005096">
    <property type="term" value="F:GTPase activator activity"/>
    <property type="evidence" value="ECO:0007669"/>
    <property type="project" value="UniProtKB-KW"/>
</dbReference>
<feature type="region of interest" description="Disordered" evidence="6">
    <location>
        <begin position="281"/>
        <end position="308"/>
    </location>
</feature>
<feature type="domain" description="Arf-GAP" evidence="7">
    <location>
        <begin position="16"/>
        <end position="127"/>
    </location>
</feature>
<evidence type="ECO:0000256" key="1">
    <source>
        <dbReference type="ARBA" id="ARBA00022468"/>
    </source>
</evidence>
<keyword evidence="2" id="KW-0479">Metal-binding</keyword>
<accession>A0A4E0RFG5</accession>
<feature type="region of interest" description="Disordered" evidence="6">
    <location>
        <begin position="428"/>
        <end position="470"/>
    </location>
</feature>
<evidence type="ECO:0000256" key="5">
    <source>
        <dbReference type="PROSITE-ProRule" id="PRU00288"/>
    </source>
</evidence>
<gene>
    <name evidence="8" type="ORF">D915_002772</name>
</gene>
<dbReference type="GO" id="GO:0008270">
    <property type="term" value="F:zinc ion binding"/>
    <property type="evidence" value="ECO:0007669"/>
    <property type="project" value="UniProtKB-KW"/>
</dbReference>
<dbReference type="SMART" id="SM00105">
    <property type="entry name" value="ArfGap"/>
    <property type="match status" value="1"/>
</dbReference>
<feature type="region of interest" description="Disordered" evidence="6">
    <location>
        <begin position="150"/>
        <end position="203"/>
    </location>
</feature>
<comment type="caution">
    <text evidence="8">The sequence shown here is derived from an EMBL/GenBank/DDBJ whole genome shotgun (WGS) entry which is preliminary data.</text>
</comment>
<dbReference type="EMBL" id="JXXN02000763">
    <property type="protein sequence ID" value="THD26383.1"/>
    <property type="molecule type" value="Genomic_DNA"/>
</dbReference>
<evidence type="ECO:0000256" key="6">
    <source>
        <dbReference type="SAM" id="MobiDB-lite"/>
    </source>
</evidence>
<evidence type="ECO:0000313" key="8">
    <source>
        <dbReference type="EMBL" id="THD26383.1"/>
    </source>
</evidence>
<dbReference type="FunFam" id="1.10.220.150:FF:000009">
    <property type="entry name" value="stromal membrane-associated protein 1 isoform X1"/>
    <property type="match status" value="1"/>
</dbReference>
<dbReference type="PROSITE" id="PS50115">
    <property type="entry name" value="ARFGAP"/>
    <property type="match status" value="1"/>
</dbReference>
<dbReference type="Gene3D" id="1.10.220.150">
    <property type="entry name" value="Arf GTPase activating protein"/>
    <property type="match status" value="1"/>
</dbReference>
<dbReference type="Proteomes" id="UP000230066">
    <property type="component" value="Unassembled WGS sequence"/>
</dbReference>
<name>A0A4E0RFG5_FASHE</name>
<reference evidence="8" key="1">
    <citation type="submission" date="2019-03" db="EMBL/GenBank/DDBJ databases">
        <title>Improved annotation for the trematode Fasciola hepatica.</title>
        <authorList>
            <person name="Choi Y.-J."/>
            <person name="Martin J."/>
            <person name="Mitreva M."/>
        </authorList>
    </citation>
    <scope>NUCLEOTIDE SEQUENCE [LARGE SCALE GENOMIC DNA]</scope>
</reference>
<dbReference type="AlphaFoldDB" id="A0A4E0RFG5"/>
<keyword evidence="3 5" id="KW-0863">Zinc-finger</keyword>
<dbReference type="Pfam" id="PF01412">
    <property type="entry name" value="ArfGap"/>
    <property type="match status" value="1"/>
</dbReference>
<keyword evidence="4" id="KW-0862">Zinc</keyword>
<evidence type="ECO:0000313" key="9">
    <source>
        <dbReference type="Proteomes" id="UP000230066"/>
    </source>
</evidence>
<proteinExistence type="predicted"/>
<feature type="compositionally biased region" description="Low complexity" evidence="6">
    <location>
        <begin position="293"/>
        <end position="307"/>
    </location>
</feature>
<sequence>MSGKKDHEKLQTERHQLIIQELLRDEDNKYCVDCDAKGPRWASWNIGVFLCIRCAGIHRNLGVHISKVKSVNLDAWTLPQLAMMREMGNSRARAIYEAKLPDNFRRPQSDSALETFIRSKYEQKRYIASNYVPVKPDVDALAKEIQRLEQSTKKRHTANVVTLPHGQAQPTSEKRPPSKTATSSPEPASTQKPVDLLGLDSIAPGPAFSSGDNFTPFTSGFGLYNSGDPNATSGKAQPLPTNSTAVTNQTVQPASDVSCAPAGAGTSSAALDLFGLNFGEPRSSGPSADSLNPTNAATSSETPSTTTGKCTKESILALYQQCTPNTAGLFQSSTVGGPTPIAYGQYAGTAPPSNWAFGGTATAAADPWVNNGRSPMFNDQQQRQQQQQQQIPSFQSSGNLGVTPFTLQSEIQPQAPVSFQFPATNTMSNVPSWSDPNENWPSSSTSKSPANLFANFGAPSPASTGDRNQVSSWNVAPQPTNFGAPNIFAPTAIDTNAAAHQAYLSRVQSQLASLQLGTAVNHQQ</sequence>